<dbReference type="OrthoDB" id="714262at2"/>
<name>A0A386HRF8_9BACT</name>
<sequence>MKYLICLLSFVVFGLSYCCAQRVITGHIYGGLNQTSPVDSMQVRTSSGNITYTDIHGLYTIEAKPINDTIFISFKGREIIHYPVSFISTPNKFDVYLQNPGFYDPSYADELPEVSVITRNFHKDSLYNREMYADVFNYKKPKFNPFSPVTSVYNLFDKQNIKRQERYRQFAQDNEQSGYVDSRFTRSYVSKIANIKDDEELTDFMKKYRPSFETLVNMNELELGQYIIDSYREYKKQQTAK</sequence>
<dbReference type="Proteomes" id="UP000266118">
    <property type="component" value="Chromosome"/>
</dbReference>
<evidence type="ECO:0000256" key="1">
    <source>
        <dbReference type="SAM" id="SignalP"/>
    </source>
</evidence>
<keyword evidence="3" id="KW-1185">Reference proteome</keyword>
<dbReference type="RefSeq" id="WP_119987612.1">
    <property type="nucleotide sequence ID" value="NZ_CP032489.1"/>
</dbReference>
<feature type="signal peptide" evidence="1">
    <location>
        <begin position="1"/>
        <end position="20"/>
    </location>
</feature>
<evidence type="ECO:0000313" key="2">
    <source>
        <dbReference type="EMBL" id="AYD47854.1"/>
    </source>
</evidence>
<reference evidence="2 3" key="1">
    <citation type="submission" date="2018-09" db="EMBL/GenBank/DDBJ databases">
        <title>Arachidicoccus sp. nov., a bacterium isolated from soil.</title>
        <authorList>
            <person name="Weon H.-Y."/>
            <person name="Kwon S.-W."/>
            <person name="Lee S.A."/>
        </authorList>
    </citation>
    <scope>NUCLEOTIDE SEQUENCE [LARGE SCALE GENOMIC DNA]</scope>
    <source>
        <strain evidence="2 3">KIS59-12</strain>
    </source>
</reference>
<keyword evidence="1" id="KW-0732">Signal</keyword>
<accession>A0A386HRF8</accession>
<feature type="chain" id="PRO_5017478198" description="Carboxypeptidase-like regulatory domain-containing protein" evidence="1">
    <location>
        <begin position="21"/>
        <end position="241"/>
    </location>
</feature>
<gene>
    <name evidence="2" type="ORF">D6B99_09785</name>
</gene>
<proteinExistence type="predicted"/>
<organism evidence="2 3">
    <name type="scientific">Arachidicoccus soli</name>
    <dbReference type="NCBI Taxonomy" id="2341117"/>
    <lineage>
        <taxon>Bacteria</taxon>
        <taxon>Pseudomonadati</taxon>
        <taxon>Bacteroidota</taxon>
        <taxon>Chitinophagia</taxon>
        <taxon>Chitinophagales</taxon>
        <taxon>Chitinophagaceae</taxon>
        <taxon>Arachidicoccus</taxon>
    </lineage>
</organism>
<evidence type="ECO:0008006" key="4">
    <source>
        <dbReference type="Google" id="ProtNLM"/>
    </source>
</evidence>
<evidence type="ECO:0000313" key="3">
    <source>
        <dbReference type="Proteomes" id="UP000266118"/>
    </source>
</evidence>
<dbReference type="KEGG" id="ark:D6B99_09785"/>
<dbReference type="AlphaFoldDB" id="A0A386HRF8"/>
<dbReference type="EMBL" id="CP032489">
    <property type="protein sequence ID" value="AYD47854.1"/>
    <property type="molecule type" value="Genomic_DNA"/>
</dbReference>
<protein>
    <recommendedName>
        <fullName evidence="4">Carboxypeptidase-like regulatory domain-containing protein</fullName>
    </recommendedName>
</protein>